<dbReference type="EMBL" id="SBKP01000004">
    <property type="protein sequence ID" value="RXR29448.1"/>
    <property type="molecule type" value="Genomic_DNA"/>
</dbReference>
<organism evidence="2 3">
    <name type="scientific">Sphingobium fluviale</name>
    <dbReference type="NCBI Taxonomy" id="2506423"/>
    <lineage>
        <taxon>Bacteria</taxon>
        <taxon>Pseudomonadati</taxon>
        <taxon>Pseudomonadota</taxon>
        <taxon>Alphaproteobacteria</taxon>
        <taxon>Sphingomonadales</taxon>
        <taxon>Sphingomonadaceae</taxon>
        <taxon>Sphingobium</taxon>
    </lineage>
</organism>
<dbReference type="AlphaFoldDB" id="A0A4Q1KI31"/>
<reference evidence="3" key="1">
    <citation type="submission" date="2019-01" db="EMBL/GenBank/DDBJ databases">
        <title>Cytophagaceae bacterium strain CAR-16.</title>
        <authorList>
            <person name="Chen W.-M."/>
        </authorList>
    </citation>
    <scope>NUCLEOTIDE SEQUENCE [LARGE SCALE GENOMIC DNA]</scope>
    <source>
        <strain evidence="3">CHR27</strain>
    </source>
</reference>
<dbReference type="InterPro" id="IPR037523">
    <property type="entry name" value="VOC_core"/>
</dbReference>
<accession>A0A4Q1KI31</accession>
<keyword evidence="3" id="KW-1185">Reference proteome</keyword>
<gene>
    <name evidence="2" type="ORF">EQG66_05710</name>
</gene>
<dbReference type="InterPro" id="IPR029068">
    <property type="entry name" value="Glyas_Bleomycin-R_OHBP_Dase"/>
</dbReference>
<evidence type="ECO:0000313" key="3">
    <source>
        <dbReference type="Proteomes" id="UP000290958"/>
    </source>
</evidence>
<dbReference type="Pfam" id="PF00903">
    <property type="entry name" value="Glyoxalase"/>
    <property type="match status" value="1"/>
</dbReference>
<dbReference type="InterPro" id="IPR004360">
    <property type="entry name" value="Glyas_Fos-R_dOase_dom"/>
</dbReference>
<evidence type="ECO:0000313" key="2">
    <source>
        <dbReference type="EMBL" id="RXR29448.1"/>
    </source>
</evidence>
<dbReference type="Gene3D" id="3.10.180.10">
    <property type="entry name" value="2,3-Dihydroxybiphenyl 1,2-Dioxygenase, domain 1"/>
    <property type="match status" value="1"/>
</dbReference>
<feature type="domain" description="VOC" evidence="1">
    <location>
        <begin position="152"/>
        <end position="276"/>
    </location>
</feature>
<name>A0A4Q1KI31_9SPHN</name>
<comment type="caution">
    <text evidence="2">The sequence shown here is derived from an EMBL/GenBank/DDBJ whole genome shotgun (WGS) entry which is preliminary data.</text>
</comment>
<dbReference type="RefSeq" id="WP_129403637.1">
    <property type="nucleotide sequence ID" value="NZ_SBKP01000004.1"/>
</dbReference>
<dbReference type="PROSITE" id="PS51819">
    <property type="entry name" value="VOC"/>
    <property type="match status" value="1"/>
</dbReference>
<dbReference type="SUPFAM" id="SSF54593">
    <property type="entry name" value="Glyoxalase/Bleomycin resistance protein/Dihydroxybiphenyl dioxygenase"/>
    <property type="match status" value="1"/>
</dbReference>
<dbReference type="OrthoDB" id="9803142at2"/>
<sequence>MPITGIESLLYRVGDIDLCTRYFSDFGLPLKEETGTLSLFELAGGSRLMIRHRDDPLLPESDMSGDGVCQVTWGVDSERSLDAMAKALKNVVDVTRGGDGTVSFLTPFGVPMALRVFQGHPVVYAPDPVNAPGLVNRLNQHRKWRERARPKVINHVVWAIPDYEAGYKFMRDTLNFRLSDHQRGFGMYLRADGSCNHHNLFLINANAPFPGLDGTLRFHHTNFGVEDIDEMMTGANYMTRKGWDPSHLGLGRHRIDSALFYYLPCPAGGEAEYGTDSDYLDDNWVPRDWINPLFGFATFTHNLPPFLAQEPDWNFRYITQTAGNSTTGDH</sequence>
<protein>
    <submittedName>
        <fullName evidence="2">Glyoxalase</fullName>
    </submittedName>
</protein>
<proteinExistence type="predicted"/>
<dbReference type="Proteomes" id="UP000290958">
    <property type="component" value="Unassembled WGS sequence"/>
</dbReference>
<evidence type="ECO:0000259" key="1">
    <source>
        <dbReference type="PROSITE" id="PS51819"/>
    </source>
</evidence>